<evidence type="ECO:0000259" key="1">
    <source>
        <dbReference type="Pfam" id="PF13154"/>
    </source>
</evidence>
<sequence>MYTFNEFRARIPIQEIARSLGYWVNPAGGEKFLSLFLGNPKHPEDEIVIFNPKDPAKSTYFSRMAPATDKGNLINFVQNRLDRFGSTTKGGFAGVNEVLSRYLSADNTSINVPSYQSQNRGNDNHPVTFDIKAWAPKTLNDSNNEFLTVRRKLSPKTIDDFRSRCHIYVTGKHNTIAFPFRKPGQMEITNLEMRNYFPENDVNYKSFCKGGDKSSSCWIANFVPYNQVTDLYLFESAIDAMSFYELQGFSKQTTSAFISVGGHVTQGQIEKLIKVFPNTKWHCCFDKDLSGYSFDISVACWLKGKNNKSYKAPEVPGSEKKVLHIHHEDGKHETIHEDHVSLDTIKEYMKRNDLDDIEIIKPARGKDWNESLVLYKRFDMNLSPTEKITQAVEDIISRLDLRGYHGLSEQIQTKRNEIIKSLYQRLPYPFNGIIAQSNMYEMSGVGKLKMIGKEVCLEIENVNILDKCTQKNASGTHIVNFLRKENIDIFRNLSSNDLKGLLEKKSLTVSGPIEKNFQCTASPNGWKLTLSTLKIKELDMESSL</sequence>
<gene>
    <name evidence="2" type="ORF">EC80_023480</name>
</gene>
<reference evidence="2 3" key="1">
    <citation type="submission" date="2019-03" db="EMBL/GenBank/DDBJ databases">
        <title>Complete genome assembly of MDR B. fragilis.</title>
        <authorList>
            <person name="Sydenham T.V."/>
            <person name="Hasman H."/>
            <person name="Justesen U.S."/>
        </authorList>
    </citation>
    <scope>NUCLEOTIDE SEQUENCE [LARGE SCALE GENOMIC DNA]</scope>
    <source>
        <strain evidence="2 3">DCMSKEJBY0001B</strain>
        <plasmid evidence="2 3">pBFS01_1</plasmid>
    </source>
</reference>
<dbReference type="InterPro" id="IPR025054">
    <property type="entry name" value="DUF3991"/>
</dbReference>
<dbReference type="Pfam" id="PF13155">
    <property type="entry name" value="Toprim_2"/>
    <property type="match status" value="1"/>
</dbReference>
<dbReference type="Gene3D" id="3.40.1360.10">
    <property type="match status" value="1"/>
</dbReference>
<keyword evidence="2" id="KW-0614">Plasmid</keyword>
<dbReference type="RefSeq" id="WP_032591623.1">
    <property type="nucleotide sequence ID" value="NZ_CP036547.1"/>
</dbReference>
<dbReference type="Proteomes" id="UP000036847">
    <property type="component" value="Plasmid pBFS01_1"/>
</dbReference>
<dbReference type="Pfam" id="PF13154">
    <property type="entry name" value="DUF3991"/>
    <property type="match status" value="1"/>
</dbReference>
<proteinExistence type="predicted"/>
<evidence type="ECO:0000313" key="3">
    <source>
        <dbReference type="Proteomes" id="UP000036847"/>
    </source>
</evidence>
<accession>A0AAE6EXL4</accession>
<dbReference type="EMBL" id="CP036547">
    <property type="protein sequence ID" value="QCQ47759.1"/>
    <property type="molecule type" value="Genomic_DNA"/>
</dbReference>
<evidence type="ECO:0000313" key="2">
    <source>
        <dbReference type="EMBL" id="QCQ47759.1"/>
    </source>
</evidence>
<dbReference type="AlphaFoldDB" id="A0AAE6EXL4"/>
<organism evidence="2 3">
    <name type="scientific">Bacteroides fragilis</name>
    <dbReference type="NCBI Taxonomy" id="817"/>
    <lineage>
        <taxon>Bacteria</taxon>
        <taxon>Pseudomonadati</taxon>
        <taxon>Bacteroidota</taxon>
        <taxon>Bacteroidia</taxon>
        <taxon>Bacteroidales</taxon>
        <taxon>Bacteroidaceae</taxon>
        <taxon>Bacteroides</taxon>
    </lineage>
</organism>
<geneLocation type="plasmid" evidence="2 3">
    <name>pBFS01_1</name>
</geneLocation>
<protein>
    <submittedName>
        <fullName evidence="2">DUF3991 domain-containing protein</fullName>
    </submittedName>
</protein>
<name>A0AAE6EXL4_BACFG</name>
<feature type="domain" description="DUF3991" evidence="1">
    <location>
        <begin position="145"/>
        <end position="214"/>
    </location>
</feature>